<keyword evidence="3" id="KW-1185">Reference proteome</keyword>
<proteinExistence type="predicted"/>
<evidence type="ECO:0000313" key="3">
    <source>
        <dbReference type="Proteomes" id="UP000499080"/>
    </source>
</evidence>
<protein>
    <submittedName>
        <fullName evidence="2">Uncharacterized protein</fullName>
    </submittedName>
</protein>
<name>A0A4Y2J5Y2_ARAVE</name>
<sequence>MKKYINRRNKYINIFFDCVSVVEEEQKLTEEPPNDLKPGAFKAEMFHERVIRKGSSGNGVNILSGNEKLPLEKRRVIANNPARRRRKHIEANFPVKQYFP</sequence>
<dbReference type="EMBL" id="BGPR01109348">
    <property type="protein sequence ID" value="GBM85655.1"/>
    <property type="molecule type" value="Genomic_DNA"/>
</dbReference>
<dbReference type="Proteomes" id="UP000499080">
    <property type="component" value="Unassembled WGS sequence"/>
</dbReference>
<reference evidence="2 3" key="1">
    <citation type="journal article" date="2019" name="Sci. Rep.">
        <title>Orb-weaving spider Araneus ventricosus genome elucidates the spidroin gene catalogue.</title>
        <authorList>
            <person name="Kono N."/>
            <person name="Nakamura H."/>
            <person name="Ohtoshi R."/>
            <person name="Moran D.A.P."/>
            <person name="Shinohara A."/>
            <person name="Yoshida Y."/>
            <person name="Fujiwara M."/>
            <person name="Mori M."/>
            <person name="Tomita M."/>
            <person name="Arakawa K."/>
        </authorList>
    </citation>
    <scope>NUCLEOTIDE SEQUENCE [LARGE SCALE GENOMIC DNA]</scope>
</reference>
<dbReference type="EMBL" id="BGPR01109354">
    <property type="protein sequence ID" value="GBM85671.1"/>
    <property type="molecule type" value="Genomic_DNA"/>
</dbReference>
<comment type="caution">
    <text evidence="2">The sequence shown here is derived from an EMBL/GenBank/DDBJ whole genome shotgun (WGS) entry which is preliminary data.</text>
</comment>
<organism evidence="2 3">
    <name type="scientific">Araneus ventricosus</name>
    <name type="common">Orbweaver spider</name>
    <name type="synonym">Epeira ventricosa</name>
    <dbReference type="NCBI Taxonomy" id="182803"/>
    <lineage>
        <taxon>Eukaryota</taxon>
        <taxon>Metazoa</taxon>
        <taxon>Ecdysozoa</taxon>
        <taxon>Arthropoda</taxon>
        <taxon>Chelicerata</taxon>
        <taxon>Arachnida</taxon>
        <taxon>Araneae</taxon>
        <taxon>Araneomorphae</taxon>
        <taxon>Entelegynae</taxon>
        <taxon>Araneoidea</taxon>
        <taxon>Araneidae</taxon>
        <taxon>Araneus</taxon>
    </lineage>
</organism>
<evidence type="ECO:0000313" key="2">
    <source>
        <dbReference type="EMBL" id="GBM85671.1"/>
    </source>
</evidence>
<accession>A0A4Y2J5Y2</accession>
<gene>
    <name evidence="1" type="ORF">AVEN_31208_1</name>
    <name evidence="2" type="ORF">AVEN_62106_1</name>
</gene>
<evidence type="ECO:0000313" key="1">
    <source>
        <dbReference type="EMBL" id="GBM85655.1"/>
    </source>
</evidence>
<dbReference type="AlphaFoldDB" id="A0A4Y2J5Y2"/>
<feature type="non-terminal residue" evidence="2">
    <location>
        <position position="100"/>
    </location>
</feature>